<gene>
    <name evidence="2" type="ORF">ACFSJS_00610</name>
</gene>
<evidence type="ECO:0000256" key="1">
    <source>
        <dbReference type="SAM" id="MobiDB-lite"/>
    </source>
</evidence>
<comment type="caution">
    <text evidence="2">The sequence shown here is derived from an EMBL/GenBank/DDBJ whole genome shotgun (WGS) entry which is preliminary data.</text>
</comment>
<dbReference type="Gene3D" id="3.30.565.10">
    <property type="entry name" value="Histidine kinase-like ATPase, C-terminal domain"/>
    <property type="match status" value="1"/>
</dbReference>
<dbReference type="EMBL" id="JBHUFU010000001">
    <property type="protein sequence ID" value="MFD1828164.1"/>
    <property type="molecule type" value="Genomic_DNA"/>
</dbReference>
<evidence type="ECO:0000313" key="3">
    <source>
        <dbReference type="Proteomes" id="UP001597365"/>
    </source>
</evidence>
<feature type="compositionally biased region" description="Pro residues" evidence="1">
    <location>
        <begin position="8"/>
        <end position="17"/>
    </location>
</feature>
<evidence type="ECO:0000313" key="2">
    <source>
        <dbReference type="EMBL" id="MFD1828164.1"/>
    </source>
</evidence>
<name>A0ABW4PBX3_9ACTN</name>
<keyword evidence="3" id="KW-1185">Reference proteome</keyword>
<feature type="region of interest" description="Disordered" evidence="1">
    <location>
        <begin position="1"/>
        <end position="21"/>
    </location>
</feature>
<proteinExistence type="predicted"/>
<evidence type="ECO:0008006" key="4">
    <source>
        <dbReference type="Google" id="ProtNLM"/>
    </source>
</evidence>
<dbReference type="Proteomes" id="UP001597365">
    <property type="component" value="Unassembled WGS sequence"/>
</dbReference>
<organism evidence="2 3">
    <name type="scientific">Streptomyces desertarenae</name>
    <dbReference type="NCBI Taxonomy" id="2666184"/>
    <lineage>
        <taxon>Bacteria</taxon>
        <taxon>Bacillati</taxon>
        <taxon>Actinomycetota</taxon>
        <taxon>Actinomycetes</taxon>
        <taxon>Kitasatosporales</taxon>
        <taxon>Streptomycetaceae</taxon>
        <taxon>Streptomyces</taxon>
    </lineage>
</organism>
<reference evidence="3" key="1">
    <citation type="journal article" date="2019" name="Int. J. Syst. Evol. Microbiol.">
        <title>The Global Catalogue of Microorganisms (GCM) 10K type strain sequencing project: providing services to taxonomists for standard genome sequencing and annotation.</title>
        <authorList>
            <consortium name="The Broad Institute Genomics Platform"/>
            <consortium name="The Broad Institute Genome Sequencing Center for Infectious Disease"/>
            <person name="Wu L."/>
            <person name="Ma J."/>
        </authorList>
    </citation>
    <scope>NUCLEOTIDE SEQUENCE [LARGE SCALE GENOMIC DNA]</scope>
    <source>
        <strain evidence="3">CGMCC 4.7455</strain>
    </source>
</reference>
<dbReference type="RefSeq" id="WP_380895459.1">
    <property type="nucleotide sequence ID" value="NZ_JBHUFU010000001.1"/>
</dbReference>
<sequence length="59" mass="6311">MAFELPSSRPPFGPRAPAPTDESGRVLLLVAALADRWGVCGREPGPAPGRTVWAELDLR</sequence>
<protein>
    <recommendedName>
        <fullName evidence="4">ATP-binding protein</fullName>
    </recommendedName>
</protein>
<accession>A0ABW4PBX3</accession>
<dbReference type="InterPro" id="IPR036890">
    <property type="entry name" value="HATPase_C_sf"/>
</dbReference>